<evidence type="ECO:0000313" key="3">
    <source>
        <dbReference type="Proteomes" id="UP001305779"/>
    </source>
</evidence>
<dbReference type="EMBL" id="JAXOVC010000012">
    <property type="protein sequence ID" value="KAK4495350.1"/>
    <property type="molecule type" value="Genomic_DNA"/>
</dbReference>
<gene>
    <name evidence="2" type="ORF">PRZ48_013681</name>
</gene>
<dbReference type="InterPro" id="IPR018750">
    <property type="entry name" value="DUF2306_membrane"/>
</dbReference>
<feature type="transmembrane region" description="Helical" evidence="1">
    <location>
        <begin position="34"/>
        <end position="54"/>
    </location>
</feature>
<organism evidence="2 3">
    <name type="scientific">Zasmidium cellare</name>
    <name type="common">Wine cellar mold</name>
    <name type="synonym">Racodium cellare</name>
    <dbReference type="NCBI Taxonomy" id="395010"/>
    <lineage>
        <taxon>Eukaryota</taxon>
        <taxon>Fungi</taxon>
        <taxon>Dikarya</taxon>
        <taxon>Ascomycota</taxon>
        <taxon>Pezizomycotina</taxon>
        <taxon>Dothideomycetes</taxon>
        <taxon>Dothideomycetidae</taxon>
        <taxon>Mycosphaerellales</taxon>
        <taxon>Mycosphaerellaceae</taxon>
        <taxon>Zasmidium</taxon>
    </lineage>
</organism>
<comment type="caution">
    <text evidence="2">The sequence shown here is derived from an EMBL/GenBank/DDBJ whole genome shotgun (WGS) entry which is preliminary data.</text>
</comment>
<reference evidence="2 3" key="1">
    <citation type="journal article" date="2023" name="G3 (Bethesda)">
        <title>A chromosome-level genome assembly of Zasmidium syzygii isolated from banana leaves.</title>
        <authorList>
            <person name="van Westerhoven A.C."/>
            <person name="Mehrabi R."/>
            <person name="Talebi R."/>
            <person name="Steentjes M.B.F."/>
            <person name="Corcolon B."/>
            <person name="Chong P.A."/>
            <person name="Kema G.H.J."/>
            <person name="Seidl M.F."/>
        </authorList>
    </citation>
    <scope>NUCLEOTIDE SEQUENCE [LARGE SCALE GENOMIC DNA]</scope>
    <source>
        <strain evidence="2 3">P124</strain>
    </source>
</reference>
<dbReference type="Pfam" id="PF10067">
    <property type="entry name" value="DUF2306"/>
    <property type="match status" value="1"/>
</dbReference>
<proteinExistence type="predicted"/>
<sequence>MPFYYDLDKPHDNGFLRFARKITKPLGFYRSYNFPLWVIFGGAMLGFGAARVQYLDINGIFANAKKINGDWEHWQSGHEHIGIILHLAGVIPICFLVPWQFLPIIRHSAMWLHRGNGYICTLLLLMGNAGAFMIARRAVGGGINGQVLFGFLGIYTTVTTLLAYINVKRLQIDQHRAWMLRAWFMAATIITQRLIMMPMGQIMSSMGDYYSPMPCHTLDYITSNYGGSQVMRYPECRADPVNGIASVKVDQYSTTNPAEIGVTVNESFAPAGIIALVLHLIGIELYLALTTAERDRLKQVSYEKQVARGMRRPGDSSYLTANVWGDLPAWEPQMARKESEIPTSDSDV</sequence>
<name>A0ABR0E1S3_ZASCE</name>
<keyword evidence="1" id="KW-1133">Transmembrane helix</keyword>
<keyword evidence="1" id="KW-0812">Transmembrane</keyword>
<feature type="transmembrane region" description="Helical" evidence="1">
    <location>
        <begin position="178"/>
        <end position="196"/>
    </location>
</feature>
<evidence type="ECO:0000313" key="2">
    <source>
        <dbReference type="EMBL" id="KAK4495350.1"/>
    </source>
</evidence>
<dbReference type="Proteomes" id="UP001305779">
    <property type="component" value="Unassembled WGS sequence"/>
</dbReference>
<evidence type="ECO:0000256" key="1">
    <source>
        <dbReference type="SAM" id="Phobius"/>
    </source>
</evidence>
<feature type="transmembrane region" description="Helical" evidence="1">
    <location>
        <begin position="268"/>
        <end position="289"/>
    </location>
</feature>
<keyword evidence="3" id="KW-1185">Reference proteome</keyword>
<feature type="transmembrane region" description="Helical" evidence="1">
    <location>
        <begin position="117"/>
        <end position="135"/>
    </location>
</feature>
<protein>
    <recommendedName>
        <fullName evidence="4">Microtubule associated protein</fullName>
    </recommendedName>
</protein>
<feature type="transmembrane region" description="Helical" evidence="1">
    <location>
        <begin position="147"/>
        <end position="166"/>
    </location>
</feature>
<keyword evidence="1" id="KW-0472">Membrane</keyword>
<feature type="transmembrane region" description="Helical" evidence="1">
    <location>
        <begin position="83"/>
        <end position="105"/>
    </location>
</feature>
<evidence type="ECO:0008006" key="4">
    <source>
        <dbReference type="Google" id="ProtNLM"/>
    </source>
</evidence>
<accession>A0ABR0E1S3</accession>